<keyword evidence="6" id="KW-1185">Reference proteome</keyword>
<dbReference type="OrthoDB" id="2333384at2759"/>
<comment type="similarity">
    <text evidence="1">Belongs to the arrestin family.</text>
</comment>
<dbReference type="GO" id="GO:0005737">
    <property type="term" value="C:cytoplasm"/>
    <property type="evidence" value="ECO:0007669"/>
    <property type="project" value="TreeGrafter"/>
</dbReference>
<dbReference type="GO" id="GO:0015031">
    <property type="term" value="P:protein transport"/>
    <property type="evidence" value="ECO:0007669"/>
    <property type="project" value="TreeGrafter"/>
</dbReference>
<dbReference type="Gene3D" id="2.60.40.640">
    <property type="match status" value="1"/>
</dbReference>
<dbReference type="InterPro" id="IPR014752">
    <property type="entry name" value="Arrestin-like_C"/>
</dbReference>
<protein>
    <recommendedName>
        <fullName evidence="4">Arrestin-like N-terminal domain-containing protein</fullName>
    </recommendedName>
</protein>
<evidence type="ECO:0000259" key="4">
    <source>
        <dbReference type="Pfam" id="PF00339"/>
    </source>
</evidence>
<dbReference type="STRING" id="2060905.A0A2B7WV19"/>
<dbReference type="Pfam" id="PF00339">
    <property type="entry name" value="Arrestin_N"/>
    <property type="match status" value="1"/>
</dbReference>
<dbReference type="EMBL" id="PDNC01000086">
    <property type="protein sequence ID" value="PGH00420.1"/>
    <property type="molecule type" value="Genomic_DNA"/>
</dbReference>
<evidence type="ECO:0000256" key="1">
    <source>
        <dbReference type="ARBA" id="ARBA00005298"/>
    </source>
</evidence>
<reference evidence="5 6" key="1">
    <citation type="submission" date="2017-10" db="EMBL/GenBank/DDBJ databases">
        <title>Comparative genomics in systemic dimorphic fungi from Ajellomycetaceae.</title>
        <authorList>
            <person name="Munoz J.F."/>
            <person name="Mcewen J.G."/>
            <person name="Clay O.K."/>
            <person name="Cuomo C.A."/>
        </authorList>
    </citation>
    <scope>NUCLEOTIDE SEQUENCE [LARGE SCALE GENOMIC DNA]</scope>
    <source>
        <strain evidence="5 6">UAMH130</strain>
    </source>
</reference>
<dbReference type="Proteomes" id="UP000224080">
    <property type="component" value="Unassembled WGS sequence"/>
</dbReference>
<accession>A0A2B7WV19</accession>
<comment type="subunit">
    <text evidence="3">Interacts with hulA.</text>
</comment>
<dbReference type="PANTHER" id="PTHR11188:SF17">
    <property type="entry name" value="FI21816P1"/>
    <property type="match status" value="1"/>
</dbReference>
<proteinExistence type="inferred from homology"/>
<sequence>MSTLRIVLDTAPAVWSPGCIIQGKVVLTSSQDEAVSAVTIRFSGKEKTVKKSGQNSQYTGQVRFFSYVQQLFRGNYTFSASKPLEWPFQFVFPDKMALTNENFFRGPNDHSLPPTFNYASPLLSSYTLNCRIQYKLTAELERPSTFSLTLSEERRLPFTPHRSELSPAVTVLSTPFPWTVYSKRILPEFENHEPTMKEKLATAFTSRTKLPSSAFRINTRLPSKVILGQTIPILLSATHLPDDSTTKIVPIIRLRSLKLTIDMRTAFCAYSTFSQTDDERVDPKPVVDCSNLDIPLEPQPCNVGQLLNTICPRELSPTFTSNIIRRGYALHLKIIVECAGCTKTIRSSRSFEILSSSYLLSPPGSPPPPLLLSALEPAADMDGAQLPAYQP</sequence>
<dbReference type="AlphaFoldDB" id="A0A2B7WV19"/>
<evidence type="ECO:0000256" key="3">
    <source>
        <dbReference type="ARBA" id="ARBA00038766"/>
    </source>
</evidence>
<organism evidence="5 6">
    <name type="scientific">Blastomyces parvus</name>
    <dbReference type="NCBI Taxonomy" id="2060905"/>
    <lineage>
        <taxon>Eukaryota</taxon>
        <taxon>Fungi</taxon>
        <taxon>Dikarya</taxon>
        <taxon>Ascomycota</taxon>
        <taxon>Pezizomycotina</taxon>
        <taxon>Eurotiomycetes</taxon>
        <taxon>Eurotiomycetidae</taxon>
        <taxon>Onygenales</taxon>
        <taxon>Ajellomycetaceae</taxon>
        <taxon>Blastomyces</taxon>
    </lineage>
</organism>
<feature type="domain" description="Arrestin-like N-terminal" evidence="4">
    <location>
        <begin position="5"/>
        <end position="148"/>
    </location>
</feature>
<keyword evidence="2" id="KW-0833">Ubl conjugation pathway</keyword>
<evidence type="ECO:0000256" key="2">
    <source>
        <dbReference type="ARBA" id="ARBA00022786"/>
    </source>
</evidence>
<name>A0A2B7WV19_9EURO</name>
<dbReference type="InterPro" id="IPR011021">
    <property type="entry name" value="Arrestin-like_N"/>
</dbReference>
<evidence type="ECO:0000313" key="5">
    <source>
        <dbReference type="EMBL" id="PGH00420.1"/>
    </source>
</evidence>
<dbReference type="PANTHER" id="PTHR11188">
    <property type="entry name" value="ARRESTIN DOMAIN CONTAINING PROTEIN"/>
    <property type="match status" value="1"/>
</dbReference>
<dbReference type="InterPro" id="IPR050357">
    <property type="entry name" value="Arrestin_domain-protein"/>
</dbReference>
<gene>
    <name evidence="5" type="ORF">GX51_05828</name>
</gene>
<evidence type="ECO:0000313" key="6">
    <source>
        <dbReference type="Proteomes" id="UP000224080"/>
    </source>
</evidence>
<comment type="caution">
    <text evidence="5">The sequence shown here is derived from an EMBL/GenBank/DDBJ whole genome shotgun (WGS) entry which is preliminary data.</text>
</comment>
<dbReference type="CDD" id="cd22952">
    <property type="entry name" value="ART10-like"/>
    <property type="match status" value="1"/>
</dbReference>